<proteinExistence type="inferred from homology"/>
<dbReference type="GO" id="GO:0005886">
    <property type="term" value="C:plasma membrane"/>
    <property type="evidence" value="ECO:0007669"/>
    <property type="project" value="UniProtKB-SubCell"/>
</dbReference>
<gene>
    <name evidence="7" type="ORF">ATO3_18420</name>
</gene>
<evidence type="ECO:0000256" key="5">
    <source>
        <dbReference type="ARBA" id="ARBA00023136"/>
    </source>
</evidence>
<dbReference type="InterPro" id="IPR045214">
    <property type="entry name" value="Surf1/Surf4"/>
</dbReference>
<evidence type="ECO:0000256" key="6">
    <source>
        <dbReference type="RuleBase" id="RU363076"/>
    </source>
</evidence>
<keyword evidence="6" id="KW-1003">Cell membrane</keyword>
<protein>
    <recommendedName>
        <fullName evidence="6">SURF1-like protein</fullName>
    </recommendedName>
</protein>
<evidence type="ECO:0000256" key="4">
    <source>
        <dbReference type="ARBA" id="ARBA00022989"/>
    </source>
</evidence>
<keyword evidence="3 6" id="KW-0812">Transmembrane</keyword>
<reference evidence="7 8" key="1">
    <citation type="submission" date="2013-04" db="EMBL/GenBank/DDBJ databases">
        <title>Oceanicola sp. 22II1-22F33 Genome Sequencing.</title>
        <authorList>
            <person name="Lai Q."/>
            <person name="Li G."/>
            <person name="Shao Z."/>
        </authorList>
    </citation>
    <scope>NUCLEOTIDE SEQUENCE [LARGE SCALE GENOMIC DNA]</scope>
    <source>
        <strain evidence="7 8">22II1-22F33</strain>
    </source>
</reference>
<accession>A0A225NGM4</accession>
<dbReference type="AlphaFoldDB" id="A0A225NGM4"/>
<evidence type="ECO:0000256" key="3">
    <source>
        <dbReference type="ARBA" id="ARBA00022692"/>
    </source>
</evidence>
<dbReference type="EMBL" id="AQQR01000009">
    <property type="protein sequence ID" value="OWU71528.1"/>
    <property type="molecule type" value="Genomic_DNA"/>
</dbReference>
<dbReference type="PROSITE" id="PS50895">
    <property type="entry name" value="SURF1"/>
    <property type="match status" value="1"/>
</dbReference>
<dbReference type="CDD" id="cd06662">
    <property type="entry name" value="SURF1"/>
    <property type="match status" value="1"/>
</dbReference>
<evidence type="ECO:0000256" key="2">
    <source>
        <dbReference type="ARBA" id="ARBA00007165"/>
    </source>
</evidence>
<evidence type="ECO:0000313" key="8">
    <source>
        <dbReference type="Proteomes" id="UP000215377"/>
    </source>
</evidence>
<comment type="similarity">
    <text evidence="2 6">Belongs to the SURF1 family.</text>
</comment>
<dbReference type="Proteomes" id="UP000215377">
    <property type="component" value="Unassembled WGS sequence"/>
</dbReference>
<keyword evidence="8" id="KW-1185">Reference proteome</keyword>
<organism evidence="7 8">
    <name type="scientific">Marinibacterium profundimaris</name>
    <dbReference type="NCBI Taxonomy" id="1679460"/>
    <lineage>
        <taxon>Bacteria</taxon>
        <taxon>Pseudomonadati</taxon>
        <taxon>Pseudomonadota</taxon>
        <taxon>Alphaproteobacteria</taxon>
        <taxon>Rhodobacterales</taxon>
        <taxon>Paracoccaceae</taxon>
        <taxon>Marinibacterium</taxon>
    </lineage>
</organism>
<keyword evidence="5 6" id="KW-0472">Membrane</keyword>
<dbReference type="InterPro" id="IPR002994">
    <property type="entry name" value="Surf1/Shy1"/>
</dbReference>
<keyword evidence="4 6" id="KW-1133">Transmembrane helix</keyword>
<sequence>MDLTILGLAGVIFVTLVGLGTWQVRRLHWKLDLIEAVETRAHGTPVAAPTGPVSDDDDVYRRVVAEGRFRHDASHLVKAVTELGPGYWVMTPLETSASTIWINRGFVPNGLPRDDWSRPVGPVRVEGLLRITEPEGTLLESNDPAADRWVSRDVAALSEVSGIADPAPYFIDADQMGPPADWPRGGLTMIRFRNSHLSYALTWYAMAVLFLVGMGIVMRDRLRG</sequence>
<evidence type="ECO:0000313" key="7">
    <source>
        <dbReference type="EMBL" id="OWU71528.1"/>
    </source>
</evidence>
<feature type="transmembrane region" description="Helical" evidence="6">
    <location>
        <begin position="197"/>
        <end position="218"/>
    </location>
</feature>
<name>A0A225NGM4_9RHOB</name>
<feature type="transmembrane region" description="Helical" evidence="6">
    <location>
        <begin position="6"/>
        <end position="24"/>
    </location>
</feature>
<comment type="subcellular location">
    <subcellularLocation>
        <location evidence="6">Cell membrane</location>
        <topology evidence="6">Multi-pass membrane protein</topology>
    </subcellularLocation>
    <subcellularLocation>
        <location evidence="1">Membrane</location>
    </subcellularLocation>
</comment>
<comment type="caution">
    <text evidence="7">The sequence shown here is derived from an EMBL/GenBank/DDBJ whole genome shotgun (WGS) entry which is preliminary data.</text>
</comment>
<evidence type="ECO:0000256" key="1">
    <source>
        <dbReference type="ARBA" id="ARBA00004370"/>
    </source>
</evidence>
<dbReference type="PANTHER" id="PTHR23427:SF2">
    <property type="entry name" value="SURFEIT LOCUS PROTEIN 1"/>
    <property type="match status" value="1"/>
</dbReference>
<dbReference type="PANTHER" id="PTHR23427">
    <property type="entry name" value="SURFEIT LOCUS PROTEIN"/>
    <property type="match status" value="1"/>
</dbReference>
<dbReference type="Pfam" id="PF02104">
    <property type="entry name" value="SURF1"/>
    <property type="match status" value="1"/>
</dbReference>